<keyword evidence="2" id="KW-1133">Transmembrane helix</keyword>
<sequence length="258" mass="28991">MAKKNKAGDMNNNQEVNEGNKILTVLIALLIVIIWLAIFAILIKLDVGGFGSGVLRPILKDVPIINRVLPEVSDVQIAKENNFEYNSLPEAVAKIEELELIIEEMTQNSIDSSAKISELQAEIERLKVFEENQLAFEERVREFDKNVVFAEAAPDIEEYKKYYEQINPTNAEIVYRQVIEQLKYSDAIVEKANIYKNMDPEAAAEILGTMTADVESVAKILLSMKPKESAEILAEMDSVVAAKITKKMLDMDAERLAQ</sequence>
<protein>
    <recommendedName>
        <fullName evidence="5">Magnesium transporter MgtE intracellular domain-containing protein</fullName>
    </recommendedName>
</protein>
<dbReference type="Gene3D" id="1.25.60.10">
    <property type="entry name" value="MgtE N-terminal domain-like"/>
    <property type="match status" value="1"/>
</dbReference>
<proteinExistence type="predicted"/>
<dbReference type="SUPFAM" id="SSF158791">
    <property type="entry name" value="MgtE N-terminal domain-like"/>
    <property type="match status" value="1"/>
</dbReference>
<comment type="caution">
    <text evidence="3">The sequence shown here is derived from an EMBL/GenBank/DDBJ whole genome shotgun (WGS) entry which is preliminary data.</text>
</comment>
<name>A0A839JZB3_9FIRM</name>
<feature type="coiled-coil region" evidence="1">
    <location>
        <begin position="88"/>
        <end position="122"/>
    </location>
</feature>
<accession>A0A839JZB3</accession>
<dbReference type="Proteomes" id="UP000574276">
    <property type="component" value="Unassembled WGS sequence"/>
</dbReference>
<keyword evidence="4" id="KW-1185">Reference proteome</keyword>
<dbReference type="EMBL" id="JACEGA010000001">
    <property type="protein sequence ID" value="MBB2182740.1"/>
    <property type="molecule type" value="Genomic_DNA"/>
</dbReference>
<dbReference type="InterPro" id="IPR038076">
    <property type="entry name" value="MgtE_N_sf"/>
</dbReference>
<evidence type="ECO:0000256" key="1">
    <source>
        <dbReference type="SAM" id="Coils"/>
    </source>
</evidence>
<keyword evidence="2" id="KW-0812">Transmembrane</keyword>
<dbReference type="RefSeq" id="WP_228352439.1">
    <property type="nucleotide sequence ID" value="NZ_JACEGA010000001.1"/>
</dbReference>
<evidence type="ECO:0000313" key="3">
    <source>
        <dbReference type="EMBL" id="MBB2182740.1"/>
    </source>
</evidence>
<organism evidence="3 4">
    <name type="scientific">Variimorphobacter saccharofermentans</name>
    <dbReference type="NCBI Taxonomy" id="2755051"/>
    <lineage>
        <taxon>Bacteria</taxon>
        <taxon>Bacillati</taxon>
        <taxon>Bacillota</taxon>
        <taxon>Clostridia</taxon>
        <taxon>Lachnospirales</taxon>
        <taxon>Lachnospiraceae</taxon>
        <taxon>Variimorphobacter</taxon>
    </lineage>
</organism>
<feature type="transmembrane region" description="Helical" evidence="2">
    <location>
        <begin position="22"/>
        <end position="43"/>
    </location>
</feature>
<evidence type="ECO:0008006" key="5">
    <source>
        <dbReference type="Google" id="ProtNLM"/>
    </source>
</evidence>
<gene>
    <name evidence="3" type="ORF">H0486_07605</name>
</gene>
<keyword evidence="2" id="KW-0472">Membrane</keyword>
<evidence type="ECO:0000313" key="4">
    <source>
        <dbReference type="Proteomes" id="UP000574276"/>
    </source>
</evidence>
<dbReference type="AlphaFoldDB" id="A0A839JZB3"/>
<keyword evidence="1" id="KW-0175">Coiled coil</keyword>
<evidence type="ECO:0000256" key="2">
    <source>
        <dbReference type="SAM" id="Phobius"/>
    </source>
</evidence>
<reference evidence="3 4" key="1">
    <citation type="submission" date="2020-07" db="EMBL/GenBank/DDBJ databases">
        <title>Characterization and genome sequencing of isolate MD1, a novel member within the family Lachnospiraceae.</title>
        <authorList>
            <person name="Rettenmaier R."/>
            <person name="Di Bello L."/>
            <person name="Zinser C."/>
            <person name="Scheitz K."/>
            <person name="Liebl W."/>
            <person name="Zverlov V."/>
        </authorList>
    </citation>
    <scope>NUCLEOTIDE SEQUENCE [LARGE SCALE GENOMIC DNA]</scope>
    <source>
        <strain evidence="3 4">MD1</strain>
    </source>
</reference>